<dbReference type="InterPro" id="IPR005263">
    <property type="entry name" value="DapA"/>
</dbReference>
<dbReference type="InterPro" id="IPR002220">
    <property type="entry name" value="DapA-like"/>
</dbReference>
<dbReference type="GO" id="GO:0019877">
    <property type="term" value="P:diaminopimelate biosynthetic process"/>
    <property type="evidence" value="ECO:0007669"/>
    <property type="project" value="UniProtKB-UniRule"/>
</dbReference>
<evidence type="ECO:0000256" key="14">
    <source>
        <dbReference type="PIRSR" id="PIRSR001365-3"/>
    </source>
</evidence>
<comment type="function">
    <text evidence="1 11">Catalyzes the condensation of (S)-aspartate-beta-semialdehyde [(S)-ASA] and pyruvate to 4-hydroxy-tetrahydrodipicolinate (HTPA).</text>
</comment>
<dbReference type="CDD" id="cd00950">
    <property type="entry name" value="DHDPS"/>
    <property type="match status" value="1"/>
</dbReference>
<dbReference type="HAMAP" id="MF_00418">
    <property type="entry name" value="DapA"/>
    <property type="match status" value="1"/>
</dbReference>
<feature type="binding site" evidence="11 13">
    <location>
        <position position="194"/>
    </location>
    <ligand>
        <name>pyruvate</name>
        <dbReference type="ChEBI" id="CHEBI:15361"/>
    </ligand>
</feature>
<evidence type="ECO:0000256" key="3">
    <source>
        <dbReference type="ARBA" id="ARBA00012086"/>
    </source>
</evidence>
<dbReference type="AlphaFoldDB" id="A0A133VRK0"/>
<evidence type="ECO:0000256" key="1">
    <source>
        <dbReference type="ARBA" id="ARBA00003294"/>
    </source>
</evidence>
<feature type="site" description="L-lysine inhibitor binding" evidence="14">
    <location>
        <position position="97"/>
    </location>
</feature>
<name>A0A133VRK0_9EURY</name>
<keyword evidence="9 11" id="KW-0704">Schiff base</keyword>
<evidence type="ECO:0000256" key="13">
    <source>
        <dbReference type="PIRSR" id="PIRSR001365-2"/>
    </source>
</evidence>
<feature type="site" description="Part of a proton relay during catalysis" evidence="11 14">
    <location>
        <position position="98"/>
    </location>
</feature>
<dbReference type="Gene3D" id="3.20.20.70">
    <property type="entry name" value="Aldolase class I"/>
    <property type="match status" value="1"/>
</dbReference>
<evidence type="ECO:0000313" key="16">
    <source>
        <dbReference type="Proteomes" id="UP000070038"/>
    </source>
</evidence>
<evidence type="ECO:0000256" key="5">
    <source>
        <dbReference type="ARBA" id="ARBA00022605"/>
    </source>
</evidence>
<dbReference type="InterPro" id="IPR020625">
    <property type="entry name" value="Schiff_base-form_aldolases_AS"/>
</dbReference>
<reference evidence="15 16" key="1">
    <citation type="journal article" date="2016" name="Sci. Rep.">
        <title>Metabolic traits of an uncultured archaeal lineage -MSBL1- from brine pools of the Red Sea.</title>
        <authorList>
            <person name="Mwirichia R."/>
            <person name="Alam I."/>
            <person name="Rashid M."/>
            <person name="Vinu M."/>
            <person name="Ba-Alawi W."/>
            <person name="Anthony Kamau A."/>
            <person name="Kamanda Ngugi D."/>
            <person name="Goker M."/>
            <person name="Klenk H.P."/>
            <person name="Bajic V."/>
            <person name="Stingl U."/>
        </authorList>
    </citation>
    <scope>NUCLEOTIDE SEQUENCE [LARGE SCALE GENOMIC DNA]</scope>
    <source>
        <strain evidence="15">SCGC-AAA833K04</strain>
    </source>
</reference>
<dbReference type="UniPathway" id="UPA00034">
    <property type="reaction ID" value="UER00017"/>
</dbReference>
<comment type="catalytic activity">
    <reaction evidence="10 11">
        <text>L-aspartate 4-semialdehyde + pyruvate = (2S,4S)-4-hydroxy-2,3,4,5-tetrahydrodipicolinate + H2O + H(+)</text>
        <dbReference type="Rhea" id="RHEA:34171"/>
        <dbReference type="ChEBI" id="CHEBI:15361"/>
        <dbReference type="ChEBI" id="CHEBI:15377"/>
        <dbReference type="ChEBI" id="CHEBI:15378"/>
        <dbReference type="ChEBI" id="CHEBI:67139"/>
        <dbReference type="ChEBI" id="CHEBI:537519"/>
        <dbReference type="EC" id="4.3.3.7"/>
    </reaction>
</comment>
<sequence length="283" mass="30304">MTPFDENGDFDEEGFRENIKSQIDGGIDGIVPVGTTGECATLSYEEHEKVVEVAVDAADGKVPVVAGTGSNSTKEALMLTNYAAEAGADGVLLVAPYYNKPTQRGLYEHYKKLAEEVNIPQVIYNIPSRTGRNIEAETLIKLSELENVVGVKEASGDLNQVMKIARGSGEDFDILSGDDSLTLPILSLGGVGAVSVASNLVPGKISDLVSSYLEGDVEKARDIHFELMPLFKALFIETNPGPIKAAMNILGKPAGKPRLPLVEAESETKQKLREVMSELGLIK</sequence>
<feature type="site" description="L-lysine inhibitor binding; via carbonyl oxygen" evidence="14">
    <location>
        <position position="40"/>
    </location>
</feature>
<dbReference type="SMART" id="SM01130">
    <property type="entry name" value="DHDPS"/>
    <property type="match status" value="1"/>
</dbReference>
<comment type="caution">
    <text evidence="11">Was originally thought to be a dihydrodipicolinate synthase (DHDPS), catalyzing the condensation of (S)-aspartate-beta-semialdehyde [(S)-ASA] and pyruvate to dihydrodipicolinate (DHDP). However, it was shown in E.coli that the product of the enzymatic reaction is not dihydrodipicolinate but in fact (4S)-4-hydroxy-2,3,4,5-tetrahydro-(2S)-dipicolinic acid (HTPA), and that the consecutive dehydration reaction leading to DHDP is not spontaneous but catalyzed by DapB.</text>
</comment>
<keyword evidence="6 11" id="KW-0220">Diaminopimelate biosynthesis</keyword>
<comment type="subcellular location">
    <subcellularLocation>
        <location evidence="11">Cytoplasm</location>
    </subcellularLocation>
</comment>
<accession>A0A133VRK0</accession>
<proteinExistence type="inferred from homology"/>
<comment type="subunit">
    <text evidence="11">Homotetramer; dimer of dimers.</text>
</comment>
<comment type="similarity">
    <text evidence="11">Belongs to the DapA family.</text>
</comment>
<evidence type="ECO:0000256" key="10">
    <source>
        <dbReference type="ARBA" id="ARBA00047836"/>
    </source>
</evidence>
<comment type="caution">
    <text evidence="15">The sequence shown here is derived from an EMBL/GenBank/DDBJ whole genome shotgun (WGS) entry which is preliminary data.</text>
</comment>
<feature type="site" description="L-lysine inhibitor binding" evidence="14">
    <location>
        <position position="75"/>
    </location>
</feature>
<dbReference type="InterPro" id="IPR013785">
    <property type="entry name" value="Aldolase_TIM"/>
</dbReference>
<evidence type="ECO:0000256" key="11">
    <source>
        <dbReference type="HAMAP-Rule" id="MF_00418"/>
    </source>
</evidence>
<keyword evidence="8 11" id="KW-0456">Lyase</keyword>
<dbReference type="PRINTS" id="PR00146">
    <property type="entry name" value="DHPICSNTHASE"/>
</dbReference>
<protein>
    <recommendedName>
        <fullName evidence="3 11">4-hydroxy-tetrahydrodipicolinate synthase</fullName>
        <shortName evidence="11">HTPA synthase</shortName>
        <ecNumber evidence="3 11">4.3.3.7</ecNumber>
    </recommendedName>
</protein>
<gene>
    <name evidence="11" type="primary">dapA</name>
    <name evidence="15" type="ORF">AKJ46_01000</name>
</gene>
<feature type="active site" description="Schiff-base intermediate with substrate" evidence="11 12">
    <location>
        <position position="152"/>
    </location>
</feature>
<dbReference type="PIRSF" id="PIRSF001365">
    <property type="entry name" value="DHDPS"/>
    <property type="match status" value="1"/>
</dbReference>
<dbReference type="GO" id="GO:0008675">
    <property type="term" value="F:2-dehydro-3-deoxy-phosphogluconate aldolase activity"/>
    <property type="evidence" value="ECO:0007669"/>
    <property type="project" value="UniProtKB-ARBA"/>
</dbReference>
<dbReference type="PANTHER" id="PTHR12128:SF66">
    <property type="entry name" value="4-HYDROXY-2-OXOGLUTARATE ALDOLASE, MITOCHONDRIAL"/>
    <property type="match status" value="1"/>
</dbReference>
<feature type="site" description="Part of a proton relay during catalysis" evidence="11 14">
    <location>
        <position position="35"/>
    </location>
</feature>
<feature type="binding site" evidence="11 13">
    <location>
        <position position="36"/>
    </location>
    <ligand>
        <name>pyruvate</name>
        <dbReference type="ChEBI" id="CHEBI:15361"/>
    </ligand>
</feature>
<dbReference type="Proteomes" id="UP000070038">
    <property type="component" value="Unassembled WGS sequence"/>
</dbReference>
<evidence type="ECO:0000256" key="9">
    <source>
        <dbReference type="ARBA" id="ARBA00023270"/>
    </source>
</evidence>
<evidence type="ECO:0000256" key="12">
    <source>
        <dbReference type="PIRSR" id="PIRSR001365-1"/>
    </source>
</evidence>
<dbReference type="PANTHER" id="PTHR12128">
    <property type="entry name" value="DIHYDRODIPICOLINATE SYNTHASE"/>
    <property type="match status" value="1"/>
</dbReference>
<evidence type="ECO:0000313" key="15">
    <source>
        <dbReference type="EMBL" id="KXB09062.1"/>
    </source>
</evidence>
<dbReference type="GO" id="GO:0008840">
    <property type="term" value="F:4-hydroxy-tetrahydrodipicolinate synthase activity"/>
    <property type="evidence" value="ECO:0007669"/>
    <property type="project" value="UniProtKB-UniRule"/>
</dbReference>
<dbReference type="PATRIC" id="fig|1698258.3.peg.129"/>
<dbReference type="EMBL" id="LHYN01000021">
    <property type="protein sequence ID" value="KXB09062.1"/>
    <property type="molecule type" value="Genomic_DNA"/>
</dbReference>
<dbReference type="EC" id="4.3.3.7" evidence="3 11"/>
<evidence type="ECO:0000256" key="7">
    <source>
        <dbReference type="ARBA" id="ARBA00023154"/>
    </source>
</evidence>
<evidence type="ECO:0000256" key="8">
    <source>
        <dbReference type="ARBA" id="ARBA00023239"/>
    </source>
</evidence>
<dbReference type="SUPFAM" id="SSF51569">
    <property type="entry name" value="Aldolase"/>
    <property type="match status" value="1"/>
</dbReference>
<feature type="site" description="L-lysine inhibitor binding" evidence="14">
    <location>
        <position position="71"/>
    </location>
</feature>
<dbReference type="GO" id="GO:0005737">
    <property type="term" value="C:cytoplasm"/>
    <property type="evidence" value="ECO:0007669"/>
    <property type="project" value="UniProtKB-SubCell"/>
</dbReference>
<comment type="pathway">
    <text evidence="2 11">Amino-acid biosynthesis; L-lysine biosynthesis via DAP pathway; (S)-tetrahydrodipicolinate from L-aspartate: step 3/4.</text>
</comment>
<dbReference type="NCBIfam" id="TIGR00674">
    <property type="entry name" value="dapA"/>
    <property type="match status" value="1"/>
</dbReference>
<keyword evidence="5 11" id="KW-0028">Amino-acid biosynthesis</keyword>
<evidence type="ECO:0000256" key="6">
    <source>
        <dbReference type="ARBA" id="ARBA00022915"/>
    </source>
</evidence>
<evidence type="ECO:0000256" key="2">
    <source>
        <dbReference type="ARBA" id="ARBA00005120"/>
    </source>
</evidence>
<keyword evidence="7 11" id="KW-0457">Lysine biosynthesis</keyword>
<feature type="active site" description="Proton donor/acceptor" evidence="11 12">
    <location>
        <position position="124"/>
    </location>
</feature>
<evidence type="ECO:0000256" key="4">
    <source>
        <dbReference type="ARBA" id="ARBA00022490"/>
    </source>
</evidence>
<dbReference type="Pfam" id="PF00701">
    <property type="entry name" value="DHDPS"/>
    <property type="match status" value="1"/>
</dbReference>
<keyword evidence="16" id="KW-1185">Reference proteome</keyword>
<keyword evidence="4 11" id="KW-0963">Cytoplasm</keyword>
<dbReference type="PROSITE" id="PS00666">
    <property type="entry name" value="DHDPS_2"/>
    <property type="match status" value="1"/>
</dbReference>
<dbReference type="GO" id="GO:0009089">
    <property type="term" value="P:lysine biosynthetic process via diaminopimelate"/>
    <property type="evidence" value="ECO:0007669"/>
    <property type="project" value="UniProtKB-UniRule"/>
</dbReference>
<organism evidence="15 16">
    <name type="scientific">candidate division MSBL1 archaeon SCGC-AAA833K04</name>
    <dbReference type="NCBI Taxonomy" id="1698258"/>
    <lineage>
        <taxon>Archaea</taxon>
        <taxon>Methanobacteriati</taxon>
        <taxon>Methanobacteriota</taxon>
        <taxon>candidate division MSBL1</taxon>
    </lineage>
</organism>